<dbReference type="EMBL" id="AZAC01000008">
    <property type="protein sequence ID" value="KIX14747.1"/>
    <property type="molecule type" value="Genomic_DNA"/>
</dbReference>
<gene>
    <name evidence="1" type="ORF">X474_06290</name>
</gene>
<proteinExistence type="predicted"/>
<dbReference type="InParanoid" id="A0A0D2GIW0"/>
<reference evidence="1 2" key="1">
    <citation type="submission" date="2013-11" db="EMBL/GenBank/DDBJ databases">
        <title>Metagenomic analysis of a methanogenic consortium involved in long chain n-alkane degradation.</title>
        <authorList>
            <person name="Davidova I.A."/>
            <person name="Callaghan A.V."/>
            <person name="Wawrik B."/>
            <person name="Pruitt S."/>
            <person name="Marks C."/>
            <person name="Duncan K.E."/>
            <person name="Suflita J.M."/>
        </authorList>
    </citation>
    <scope>NUCLEOTIDE SEQUENCE [LARGE SCALE GENOMIC DNA]</scope>
    <source>
        <strain evidence="1 2">SPR</strain>
    </source>
</reference>
<accession>A0A0D2GIW0</accession>
<keyword evidence="2" id="KW-1185">Reference proteome</keyword>
<comment type="caution">
    <text evidence="1">The sequence shown here is derived from an EMBL/GenBank/DDBJ whole genome shotgun (WGS) entry which is preliminary data.</text>
</comment>
<evidence type="ECO:0000313" key="1">
    <source>
        <dbReference type="EMBL" id="KIX14747.1"/>
    </source>
</evidence>
<evidence type="ECO:0000313" key="2">
    <source>
        <dbReference type="Proteomes" id="UP000032233"/>
    </source>
</evidence>
<protein>
    <submittedName>
        <fullName evidence="1">Uncharacterized protein</fullName>
    </submittedName>
</protein>
<organism evidence="1 2">
    <name type="scientific">Dethiosulfatarculus sandiegensis</name>
    <dbReference type="NCBI Taxonomy" id="1429043"/>
    <lineage>
        <taxon>Bacteria</taxon>
        <taxon>Pseudomonadati</taxon>
        <taxon>Thermodesulfobacteriota</taxon>
        <taxon>Desulfarculia</taxon>
        <taxon>Desulfarculales</taxon>
        <taxon>Desulfarculaceae</taxon>
        <taxon>Dethiosulfatarculus</taxon>
    </lineage>
</organism>
<dbReference type="Proteomes" id="UP000032233">
    <property type="component" value="Unassembled WGS sequence"/>
</dbReference>
<sequence length="52" mass="5319">MVPARGLKNQELKTIPGLFQGAGRSQLAKNALLGGSLLPCTATLGNKQAVSV</sequence>
<dbReference type="AlphaFoldDB" id="A0A0D2GIW0"/>
<name>A0A0D2GIW0_9BACT</name>